<feature type="domain" description="PIN" evidence="1">
    <location>
        <begin position="4"/>
        <end position="119"/>
    </location>
</feature>
<proteinExistence type="predicted"/>
<dbReference type="InterPro" id="IPR041705">
    <property type="entry name" value="PIN_Sll0205"/>
</dbReference>
<dbReference type="EMBL" id="JAEUAO010000001">
    <property type="protein sequence ID" value="MBW9062737.1"/>
    <property type="molecule type" value="Genomic_DNA"/>
</dbReference>
<evidence type="ECO:0000313" key="2">
    <source>
        <dbReference type="EMBL" id="MBW9062737.1"/>
    </source>
</evidence>
<evidence type="ECO:0000259" key="1">
    <source>
        <dbReference type="Pfam" id="PF01850"/>
    </source>
</evidence>
<reference evidence="2 3" key="1">
    <citation type="journal article" date="2021" name="MBio">
        <title>Poor Competitiveness of Bradyrhizobium in Pigeon Pea Root Colonization in Indian Soils.</title>
        <authorList>
            <person name="Chalasani D."/>
            <person name="Basu A."/>
            <person name="Pullabhotla S.V.S.R.N."/>
            <person name="Jorrin B."/>
            <person name="Neal A.L."/>
            <person name="Poole P.S."/>
            <person name="Podile A.R."/>
            <person name="Tkacz A."/>
        </authorList>
    </citation>
    <scope>NUCLEOTIDE SEQUENCE [LARGE SCALE GENOMIC DNA]</scope>
    <source>
        <strain evidence="2 3">HU44</strain>
    </source>
</reference>
<dbReference type="InterPro" id="IPR029060">
    <property type="entry name" value="PIN-like_dom_sf"/>
</dbReference>
<keyword evidence="3" id="KW-1185">Reference proteome</keyword>
<dbReference type="SUPFAM" id="SSF88723">
    <property type="entry name" value="PIN domain-like"/>
    <property type="match status" value="1"/>
</dbReference>
<evidence type="ECO:0000313" key="3">
    <source>
        <dbReference type="Proteomes" id="UP000757604"/>
    </source>
</evidence>
<dbReference type="CDD" id="cd09872">
    <property type="entry name" value="PIN_Sll0205-like"/>
    <property type="match status" value="1"/>
</dbReference>
<dbReference type="PANTHER" id="PTHR36173">
    <property type="entry name" value="RIBONUCLEASE VAPC16-RELATED"/>
    <property type="match status" value="1"/>
</dbReference>
<gene>
    <name evidence="2" type="ORF">JNB71_05350</name>
</gene>
<accession>A0ABS7H668</accession>
<comment type="caution">
    <text evidence="2">The sequence shown here is derived from an EMBL/GenBank/DDBJ whole genome shotgun (WGS) entry which is preliminary data.</text>
</comment>
<dbReference type="InterPro" id="IPR052919">
    <property type="entry name" value="TA_system_RNase"/>
</dbReference>
<sequence length="129" mass="14254">MKLLLDTHIYIAMLKSQPEQFGKQIGALLNASENELFLSAATLWEMSIKWRLGKLDILQPPELLPTLAREFGMKIVAVNERHAIAHSEPEPPTRDPFDRLLLAQCAVEGMKLVTIDAALAGHPLSATAD</sequence>
<dbReference type="RefSeq" id="WP_220370762.1">
    <property type="nucleotide sequence ID" value="NZ_JAEUAO010000001.1"/>
</dbReference>
<protein>
    <submittedName>
        <fullName evidence="2">Type II toxin-antitoxin system VapC family toxin</fullName>
    </submittedName>
</protein>
<name>A0ABS7H668_9HYPH</name>
<dbReference type="Gene3D" id="3.40.50.1010">
    <property type="entry name" value="5'-nuclease"/>
    <property type="match status" value="1"/>
</dbReference>
<dbReference type="Pfam" id="PF01850">
    <property type="entry name" value="PIN"/>
    <property type="match status" value="1"/>
</dbReference>
<dbReference type="Proteomes" id="UP000757604">
    <property type="component" value="Unassembled WGS sequence"/>
</dbReference>
<dbReference type="InterPro" id="IPR002716">
    <property type="entry name" value="PIN_dom"/>
</dbReference>
<dbReference type="PANTHER" id="PTHR36173:SF2">
    <property type="entry name" value="RIBONUCLEASE VAPC16"/>
    <property type="match status" value="1"/>
</dbReference>
<organism evidence="2 3">
    <name type="scientific">Rhizobium herbae</name>
    <dbReference type="NCBI Taxonomy" id="508661"/>
    <lineage>
        <taxon>Bacteria</taxon>
        <taxon>Pseudomonadati</taxon>
        <taxon>Pseudomonadota</taxon>
        <taxon>Alphaproteobacteria</taxon>
        <taxon>Hyphomicrobiales</taxon>
        <taxon>Rhizobiaceae</taxon>
        <taxon>Rhizobium/Agrobacterium group</taxon>
        <taxon>Rhizobium</taxon>
    </lineage>
</organism>